<dbReference type="EMBL" id="JBFOLK010000009">
    <property type="protein sequence ID" value="KAL2484527.1"/>
    <property type="molecule type" value="Genomic_DNA"/>
</dbReference>
<gene>
    <name evidence="11" type="ORF">Adt_29283</name>
</gene>
<dbReference type="CDD" id="cd23509">
    <property type="entry name" value="Gnk2-like"/>
    <property type="match status" value="1"/>
</dbReference>
<sequence>MKKSRIGSSVIIMILVNLLLPDASLWEPRAQVVQIMCGNQLPHNSTISIQNFMQTMKNLNAQVQTSGFATAVGGSGLNTDHGLVQCYGDLSLPECVLCLAQARTVTPRFYPFNGAKVYLDGCFLRNENYNFFSRVYWTK</sequence>
<dbReference type="AlphaFoldDB" id="A0ABD1R7Y3"/>
<dbReference type="PANTHER" id="PTHR32080:SF27">
    <property type="entry name" value="OS01G0548750 PROTEIN"/>
    <property type="match status" value="1"/>
</dbReference>
<accession>A0ABD1R7Y3</accession>
<dbReference type="InterPro" id="IPR038408">
    <property type="entry name" value="GNK2_sf"/>
</dbReference>
<evidence type="ECO:0000259" key="10">
    <source>
        <dbReference type="PROSITE" id="PS51473"/>
    </source>
</evidence>
<feature type="domain" description="Gnk2-homologous" evidence="10">
    <location>
        <begin position="30"/>
        <end position="131"/>
    </location>
</feature>
<evidence type="ECO:0000256" key="1">
    <source>
        <dbReference type="ARBA" id="ARBA00004251"/>
    </source>
</evidence>
<evidence type="ECO:0000256" key="9">
    <source>
        <dbReference type="SAM" id="SignalP"/>
    </source>
</evidence>
<evidence type="ECO:0000256" key="5">
    <source>
        <dbReference type="ARBA" id="ARBA00022949"/>
    </source>
</evidence>
<dbReference type="PROSITE" id="PS51473">
    <property type="entry name" value="GNK2"/>
    <property type="match status" value="1"/>
</dbReference>
<dbReference type="Gene3D" id="3.30.430.20">
    <property type="entry name" value="Gnk2 domain, C-X8-C-X2-C motif"/>
    <property type="match status" value="1"/>
</dbReference>
<keyword evidence="12" id="KW-1185">Reference proteome</keyword>
<keyword evidence="5" id="KW-0965">Cell junction</keyword>
<dbReference type="InterPro" id="IPR002902">
    <property type="entry name" value="GNK2"/>
</dbReference>
<comment type="caution">
    <text evidence="11">The sequence shown here is derived from an EMBL/GenBank/DDBJ whole genome shotgun (WGS) entry which is preliminary data.</text>
</comment>
<comment type="subcellular location">
    <subcellularLocation>
        <location evidence="7">Cell junction</location>
        <location evidence="7">Plasmodesma</location>
    </subcellularLocation>
    <subcellularLocation>
        <location evidence="1">Cell membrane</location>
        <topology evidence="1">Single-pass type I membrane protein</topology>
    </subcellularLocation>
</comment>
<evidence type="ECO:0000256" key="4">
    <source>
        <dbReference type="ARBA" id="ARBA00022737"/>
    </source>
</evidence>
<evidence type="ECO:0000256" key="7">
    <source>
        <dbReference type="ARBA" id="ARBA00024184"/>
    </source>
</evidence>
<evidence type="ECO:0000256" key="2">
    <source>
        <dbReference type="ARBA" id="ARBA00022581"/>
    </source>
</evidence>
<dbReference type="Pfam" id="PF01657">
    <property type="entry name" value="Stress-antifung"/>
    <property type="match status" value="1"/>
</dbReference>
<dbReference type="GO" id="GO:0005886">
    <property type="term" value="C:plasma membrane"/>
    <property type="evidence" value="ECO:0007669"/>
    <property type="project" value="UniProtKB-SubCell"/>
</dbReference>
<evidence type="ECO:0000256" key="3">
    <source>
        <dbReference type="ARBA" id="ARBA00022729"/>
    </source>
</evidence>
<evidence type="ECO:0000313" key="12">
    <source>
        <dbReference type="Proteomes" id="UP001604336"/>
    </source>
</evidence>
<keyword evidence="3 9" id="KW-0732">Signal</keyword>
<feature type="signal peptide" evidence="9">
    <location>
        <begin position="1"/>
        <end position="25"/>
    </location>
</feature>
<evidence type="ECO:0000256" key="6">
    <source>
        <dbReference type="ARBA" id="ARBA00023157"/>
    </source>
</evidence>
<comment type="similarity">
    <text evidence="8">Belongs to the cysteine-rich repeat secretory protein family. Plasmodesmata-located proteins (PDLD) subfamily.</text>
</comment>
<name>A0ABD1R7Y3_9LAMI</name>
<protein>
    <submittedName>
        <fullName evidence="11">Cysteine-rich receptor-like protein kinase 2</fullName>
    </submittedName>
</protein>
<evidence type="ECO:0000313" key="11">
    <source>
        <dbReference type="EMBL" id="KAL2484527.1"/>
    </source>
</evidence>
<dbReference type="Proteomes" id="UP001604336">
    <property type="component" value="Unassembled WGS sequence"/>
</dbReference>
<keyword evidence="2" id="KW-0945">Host-virus interaction</keyword>
<proteinExistence type="inferred from homology"/>
<reference evidence="12" key="1">
    <citation type="submission" date="2024-07" db="EMBL/GenBank/DDBJ databases">
        <title>Two chromosome-level genome assemblies of Korean endemic species Abeliophyllum distichum and Forsythia ovata (Oleaceae).</title>
        <authorList>
            <person name="Jang H."/>
        </authorList>
    </citation>
    <scope>NUCLEOTIDE SEQUENCE [LARGE SCALE GENOMIC DNA]</scope>
</reference>
<organism evidence="11 12">
    <name type="scientific">Abeliophyllum distichum</name>
    <dbReference type="NCBI Taxonomy" id="126358"/>
    <lineage>
        <taxon>Eukaryota</taxon>
        <taxon>Viridiplantae</taxon>
        <taxon>Streptophyta</taxon>
        <taxon>Embryophyta</taxon>
        <taxon>Tracheophyta</taxon>
        <taxon>Spermatophyta</taxon>
        <taxon>Magnoliopsida</taxon>
        <taxon>eudicotyledons</taxon>
        <taxon>Gunneridae</taxon>
        <taxon>Pentapetalae</taxon>
        <taxon>asterids</taxon>
        <taxon>lamiids</taxon>
        <taxon>Lamiales</taxon>
        <taxon>Oleaceae</taxon>
        <taxon>Forsythieae</taxon>
        <taxon>Abeliophyllum</taxon>
    </lineage>
</organism>
<keyword evidence="6" id="KW-1015">Disulfide bond</keyword>
<dbReference type="GO" id="GO:0009506">
    <property type="term" value="C:plasmodesma"/>
    <property type="evidence" value="ECO:0007669"/>
    <property type="project" value="UniProtKB-SubCell"/>
</dbReference>
<dbReference type="PANTHER" id="PTHR32080">
    <property type="entry name" value="ANTIFUNGAL PROTEIN GINKBILOBIN-2-LIKE"/>
    <property type="match status" value="1"/>
</dbReference>
<keyword evidence="4" id="KW-0677">Repeat</keyword>
<feature type="chain" id="PRO_5044876266" evidence="9">
    <location>
        <begin position="26"/>
        <end position="139"/>
    </location>
</feature>
<evidence type="ECO:0000256" key="8">
    <source>
        <dbReference type="ARBA" id="ARBA00038393"/>
    </source>
</evidence>
<dbReference type="InterPro" id="IPR051378">
    <property type="entry name" value="Cell2Cell_Antifungal"/>
</dbReference>